<dbReference type="PANTHER" id="PTHR11902:SF1">
    <property type="entry name" value="ENOLASE"/>
    <property type="match status" value="1"/>
</dbReference>
<dbReference type="EC" id="4.2.1.11" evidence="3"/>
<evidence type="ECO:0000256" key="5">
    <source>
        <dbReference type="ARBA" id="ARBA00022842"/>
    </source>
</evidence>
<dbReference type="InterPro" id="IPR036849">
    <property type="entry name" value="Enolase-like_C_sf"/>
</dbReference>
<evidence type="ECO:0000256" key="6">
    <source>
        <dbReference type="ARBA" id="ARBA00023152"/>
    </source>
</evidence>
<evidence type="ECO:0000256" key="2">
    <source>
        <dbReference type="ARBA" id="ARBA00009604"/>
    </source>
</evidence>
<dbReference type="Pfam" id="PF00113">
    <property type="entry name" value="Enolase_C"/>
    <property type="match status" value="1"/>
</dbReference>
<organism evidence="11 12">
    <name type="scientific">Myodes glareolus</name>
    <name type="common">Bank vole</name>
    <name type="synonym">Clethrionomys glareolus</name>
    <dbReference type="NCBI Taxonomy" id="447135"/>
    <lineage>
        <taxon>Eukaryota</taxon>
        <taxon>Metazoa</taxon>
        <taxon>Chordata</taxon>
        <taxon>Craniata</taxon>
        <taxon>Vertebrata</taxon>
        <taxon>Euteleostomi</taxon>
        <taxon>Mammalia</taxon>
        <taxon>Eutheria</taxon>
        <taxon>Euarchontoglires</taxon>
        <taxon>Glires</taxon>
        <taxon>Rodentia</taxon>
        <taxon>Myomorpha</taxon>
        <taxon>Muroidea</taxon>
        <taxon>Cricetidae</taxon>
        <taxon>Arvicolinae</taxon>
        <taxon>Myodes</taxon>
    </lineage>
</organism>
<evidence type="ECO:0000313" key="11">
    <source>
        <dbReference type="EMBL" id="KAK7826537.1"/>
    </source>
</evidence>
<keyword evidence="6" id="KW-0324">Glycolysis</keyword>
<name>A0AAW0JIP0_MYOGA</name>
<protein>
    <recommendedName>
        <fullName evidence="4">Enolase</fullName>
        <ecNumber evidence="3">4.2.1.11</ecNumber>
    </recommendedName>
    <alternativeName>
        <fullName evidence="8">2-phospho-D-glycerate hydro-lyase</fullName>
    </alternativeName>
    <alternativeName>
        <fullName evidence="9">2-phosphoglycerate dehydratase</fullName>
    </alternativeName>
</protein>
<dbReference type="GO" id="GO:0006096">
    <property type="term" value="P:glycolytic process"/>
    <property type="evidence" value="ECO:0007669"/>
    <property type="project" value="UniProtKB-KW"/>
</dbReference>
<dbReference type="SMART" id="SM01192">
    <property type="entry name" value="Enolase_C"/>
    <property type="match status" value="1"/>
</dbReference>
<dbReference type="InterPro" id="IPR029017">
    <property type="entry name" value="Enolase-like_N"/>
</dbReference>
<evidence type="ECO:0000256" key="7">
    <source>
        <dbReference type="ARBA" id="ARBA00023239"/>
    </source>
</evidence>
<dbReference type="GO" id="GO:0000287">
    <property type="term" value="F:magnesium ion binding"/>
    <property type="evidence" value="ECO:0007669"/>
    <property type="project" value="InterPro"/>
</dbReference>
<dbReference type="PANTHER" id="PTHR11902">
    <property type="entry name" value="ENOLASE"/>
    <property type="match status" value="1"/>
</dbReference>
<dbReference type="Pfam" id="PF03952">
    <property type="entry name" value="Enolase_N"/>
    <property type="match status" value="1"/>
</dbReference>
<dbReference type="InterPro" id="IPR020810">
    <property type="entry name" value="Enolase_C"/>
</dbReference>
<dbReference type="GO" id="GO:0000015">
    <property type="term" value="C:phosphopyruvate hydratase complex"/>
    <property type="evidence" value="ECO:0007669"/>
    <property type="project" value="InterPro"/>
</dbReference>
<dbReference type="SUPFAM" id="SSF54826">
    <property type="entry name" value="Enolase N-terminal domain-like"/>
    <property type="match status" value="1"/>
</dbReference>
<dbReference type="Gene3D" id="3.30.390.10">
    <property type="entry name" value="Enolase-like, N-terminal domain"/>
    <property type="match status" value="1"/>
</dbReference>
<dbReference type="EMBL" id="JBBHLL010000034">
    <property type="protein sequence ID" value="KAK7826537.1"/>
    <property type="molecule type" value="Genomic_DNA"/>
</dbReference>
<dbReference type="AlphaFoldDB" id="A0AAW0JIP0"/>
<gene>
    <name evidence="11" type="ORF">U0070_017118</name>
</gene>
<evidence type="ECO:0000256" key="8">
    <source>
        <dbReference type="ARBA" id="ARBA00031125"/>
    </source>
</evidence>
<dbReference type="Proteomes" id="UP001488838">
    <property type="component" value="Unassembled WGS sequence"/>
</dbReference>
<keyword evidence="5" id="KW-0460">Magnesium</keyword>
<evidence type="ECO:0000256" key="4">
    <source>
        <dbReference type="ARBA" id="ARBA00017068"/>
    </source>
</evidence>
<evidence type="ECO:0000313" key="12">
    <source>
        <dbReference type="Proteomes" id="UP001488838"/>
    </source>
</evidence>
<keyword evidence="12" id="KW-1185">Reference proteome</keyword>
<dbReference type="SUPFAM" id="SSF51604">
    <property type="entry name" value="Enolase C-terminal domain-like"/>
    <property type="match status" value="1"/>
</dbReference>
<reference evidence="11 12" key="1">
    <citation type="journal article" date="2023" name="bioRxiv">
        <title>Conserved and derived expression patterns and positive selection on dental genes reveal complex evolutionary context of ever-growing rodent molars.</title>
        <authorList>
            <person name="Calamari Z.T."/>
            <person name="Song A."/>
            <person name="Cohen E."/>
            <person name="Akter M."/>
            <person name="Roy R.D."/>
            <person name="Hallikas O."/>
            <person name="Christensen M.M."/>
            <person name="Li P."/>
            <person name="Marangoni P."/>
            <person name="Jernvall J."/>
            <person name="Klein O.D."/>
        </authorList>
    </citation>
    <scope>NUCLEOTIDE SEQUENCE [LARGE SCALE GENOMIC DNA]</scope>
    <source>
        <strain evidence="11">V071</strain>
    </source>
</reference>
<dbReference type="GO" id="GO:0004634">
    <property type="term" value="F:phosphopyruvate hydratase activity"/>
    <property type="evidence" value="ECO:0007669"/>
    <property type="project" value="UniProtKB-EC"/>
</dbReference>
<comment type="pathway">
    <text evidence="1">Carbohydrate degradation; glycolysis; pyruvate from D-glyceraldehyde 3-phosphate: step 4/5.</text>
</comment>
<keyword evidence="7" id="KW-0456">Lyase</keyword>
<proteinExistence type="inferred from homology"/>
<feature type="domain" description="Enolase C-terminal TIM barrel" evidence="10">
    <location>
        <begin position="45"/>
        <end position="194"/>
    </location>
</feature>
<evidence type="ECO:0000256" key="1">
    <source>
        <dbReference type="ARBA" id="ARBA00005031"/>
    </source>
</evidence>
<comment type="similarity">
    <text evidence="2">Belongs to the enolase family.</text>
</comment>
<evidence type="ECO:0000256" key="9">
    <source>
        <dbReference type="ARBA" id="ARBA00032132"/>
    </source>
</evidence>
<evidence type="ECO:0000259" key="10">
    <source>
        <dbReference type="SMART" id="SM01192"/>
    </source>
</evidence>
<sequence length="263" mass="29568">MGKRASKGVEHINKTITSTVVSENLNVVEQEKIDKVMTEVYGTENKSKFGSNAVLFWEAMRTGAEVYKHLKNLIKEKYGKDATNVSGYTNHVVIIMDVAVSEFFRSGKYDLDVKSPDGSSRHMTPDQKDSSSVISSASLLDKDVFADGAEMRCQPCQPVLHCLRKLIRSHGHYENKSCMIPEYIISPLWNIFTNDEMLLLSASDIQSLSVSLMTALVTQKDLGQLQGENFQHKVRGTKFLSYLLLNHFFAISSRITKQHVSLQ</sequence>
<accession>A0AAW0JIP0</accession>
<dbReference type="InterPro" id="IPR020811">
    <property type="entry name" value="Enolase_N"/>
</dbReference>
<dbReference type="InterPro" id="IPR000941">
    <property type="entry name" value="Enolase"/>
</dbReference>
<comment type="caution">
    <text evidence="11">The sequence shown here is derived from an EMBL/GenBank/DDBJ whole genome shotgun (WGS) entry which is preliminary data.</text>
</comment>
<evidence type="ECO:0000256" key="3">
    <source>
        <dbReference type="ARBA" id="ARBA00012058"/>
    </source>
</evidence>
<dbReference type="Gene3D" id="3.20.20.120">
    <property type="entry name" value="Enolase-like C-terminal domain"/>
    <property type="match status" value="1"/>
</dbReference>